<dbReference type="PATRIC" id="fig|1379739.3.peg.2177"/>
<dbReference type="HOGENOM" id="CLU_050189_0_0_9"/>
<dbReference type="Pfam" id="PF09861">
    <property type="entry name" value="Lar_N"/>
    <property type="match status" value="1"/>
</dbReference>
<sequence length="429" mass="47789">MQQLGLKYGKDSIKFSLSEEDLLGVIDRNEWNLDKTEEEIIKESIENPICSAPLKELVHEGEKICIVIPDITRAWQRSSVYLPYIVEEIKKGGVKDEDIIFLSSTGTHREQTEEEHKILIGEKLYNNYKVVDHISTKKEDLVYVGKTSYNTPVMINKLALECDHVILTGAIIYHFLVGYSGGKKAILPGISSFETVMANHSLSLCGNLGDGENPNVRAGNIYENPIHNDMLEAASFIRPTFMFNVIIGPDGNIGAAVSGNYIKAHDKGREYVDKIDGVDIKEKADLVISTAGGFPKDINFYQSSKTIVNSRESCKENGTIIILSECSEGLGGDEGVKMMLTDFTNALDREKELRDNYSISKHTSYIACDTAEKFNLILVSNIDPEIMKNTKIKVVKTLEEALEIVKKEKGEHLKTYVLPHGANTLPKLV</sequence>
<comment type="caution">
    <text evidence="3">The sequence shown here is derived from an EMBL/GenBank/DDBJ whole genome shotgun (WGS) entry which is preliminary data.</text>
</comment>
<reference evidence="3 4" key="1">
    <citation type="submission" date="2014-06" db="EMBL/GenBank/DDBJ databases">
        <title>Genome characterization of distinct group I Clostridium botulinum lineages.</title>
        <authorList>
            <person name="Giordani F."/>
            <person name="Anselmo A."/>
            <person name="Fillo S."/>
            <person name="Palozzi A.M."/>
            <person name="Fortunato A."/>
            <person name="Gentile B."/>
            <person name="Ciammaruconi A."/>
            <person name="Anniballi F."/>
            <person name="De Medici D."/>
            <person name="Lista F."/>
        </authorList>
    </citation>
    <scope>NUCLEOTIDE SEQUENCE [LARGE SCALE GENOMIC DNA]</scope>
    <source>
        <strain evidence="3 4">B2 450</strain>
    </source>
</reference>
<dbReference type="Proteomes" id="UP000032250">
    <property type="component" value="Unassembled WGS sequence"/>
</dbReference>
<proteinExistence type="predicted"/>
<evidence type="ECO:0000313" key="4">
    <source>
        <dbReference type="Proteomes" id="UP000032250"/>
    </source>
</evidence>
<feature type="domain" description="LarA-like N-terminal" evidence="1">
    <location>
        <begin position="8"/>
        <end position="204"/>
    </location>
</feature>
<gene>
    <name evidence="3" type="ORF">N495_09105</name>
</gene>
<dbReference type="Gene3D" id="3.40.50.11440">
    <property type="match status" value="1"/>
</dbReference>
<dbReference type="InterPro" id="IPR047926">
    <property type="entry name" value="Ni_dep_LarA"/>
</dbReference>
<dbReference type="GO" id="GO:0050043">
    <property type="term" value="F:lactate racemase activity"/>
    <property type="evidence" value="ECO:0007669"/>
    <property type="project" value="InterPro"/>
</dbReference>
<dbReference type="NCBIfam" id="NF033504">
    <property type="entry name" value="Ni_dep_LarA"/>
    <property type="match status" value="1"/>
</dbReference>
<name>A0A0D0ZYW4_CLOBO</name>
<dbReference type="Pfam" id="PF21113">
    <property type="entry name" value="LarA_C"/>
    <property type="match status" value="1"/>
</dbReference>
<dbReference type="EMBL" id="JXSU01000007">
    <property type="protein sequence ID" value="KIS23743.1"/>
    <property type="molecule type" value="Genomic_DNA"/>
</dbReference>
<evidence type="ECO:0000313" key="3">
    <source>
        <dbReference type="EMBL" id="KIS23743.1"/>
    </source>
</evidence>
<dbReference type="RefSeq" id="WP_043031912.1">
    <property type="nucleotide sequence ID" value="NZ_JXSU01000007.1"/>
</dbReference>
<accession>A0A0D0ZYW4</accession>
<protein>
    <submittedName>
        <fullName evidence="3">Uncharacterized protein</fullName>
    </submittedName>
</protein>
<dbReference type="InterPro" id="IPR048520">
    <property type="entry name" value="LarA_C"/>
</dbReference>
<feature type="domain" description="Lactate racemase C-terminal" evidence="2">
    <location>
        <begin position="282"/>
        <end position="422"/>
    </location>
</feature>
<dbReference type="PANTHER" id="PTHR33171:SF17">
    <property type="entry name" value="LARA-LIKE N-TERMINAL DOMAIN-CONTAINING PROTEIN"/>
    <property type="match status" value="1"/>
</dbReference>
<evidence type="ECO:0000259" key="1">
    <source>
        <dbReference type="Pfam" id="PF09861"/>
    </source>
</evidence>
<dbReference type="OrthoDB" id="9770545at2"/>
<organism evidence="3 4">
    <name type="scientific">Clostridium botulinum B2 450</name>
    <dbReference type="NCBI Taxonomy" id="1379739"/>
    <lineage>
        <taxon>Bacteria</taxon>
        <taxon>Bacillati</taxon>
        <taxon>Bacillota</taxon>
        <taxon>Clostridia</taxon>
        <taxon>Eubacteriales</taxon>
        <taxon>Clostridiaceae</taxon>
        <taxon>Clostridium</taxon>
    </lineage>
</organism>
<dbReference type="InterPro" id="IPR043166">
    <property type="entry name" value="LarA-like_C"/>
</dbReference>
<dbReference type="InterPro" id="IPR018657">
    <property type="entry name" value="LarA-like_N"/>
</dbReference>
<dbReference type="PANTHER" id="PTHR33171">
    <property type="entry name" value="LAR_N DOMAIN-CONTAINING PROTEIN"/>
    <property type="match status" value="1"/>
</dbReference>
<dbReference type="AlphaFoldDB" id="A0A0D0ZYW4"/>
<dbReference type="InterPro" id="IPR048068">
    <property type="entry name" value="LarA-like"/>
</dbReference>
<dbReference type="Gene3D" id="3.90.226.30">
    <property type="match status" value="1"/>
</dbReference>
<evidence type="ECO:0000259" key="2">
    <source>
        <dbReference type="Pfam" id="PF21113"/>
    </source>
</evidence>